<proteinExistence type="predicted"/>
<protein>
    <submittedName>
        <fullName evidence="1">Uncharacterized protein</fullName>
    </submittedName>
</protein>
<organism evidence="1 2">
    <name type="scientific">Paramecium octaurelia</name>
    <dbReference type="NCBI Taxonomy" id="43137"/>
    <lineage>
        <taxon>Eukaryota</taxon>
        <taxon>Sar</taxon>
        <taxon>Alveolata</taxon>
        <taxon>Ciliophora</taxon>
        <taxon>Intramacronucleata</taxon>
        <taxon>Oligohymenophorea</taxon>
        <taxon>Peniculida</taxon>
        <taxon>Parameciidae</taxon>
        <taxon>Paramecium</taxon>
    </lineage>
</organism>
<gene>
    <name evidence="1" type="ORF">POCTA_138.1.T0820144</name>
</gene>
<comment type="caution">
    <text evidence="1">The sequence shown here is derived from an EMBL/GenBank/DDBJ whole genome shotgun (WGS) entry which is preliminary data.</text>
</comment>
<dbReference type="EMBL" id="CAJJDP010000081">
    <property type="protein sequence ID" value="CAD8184103.1"/>
    <property type="molecule type" value="Genomic_DNA"/>
</dbReference>
<name>A0A8S1W5F4_PAROT</name>
<sequence length="52" mass="6257">MLILDLPSLVVQEIPLKFQDIWKHLSHHFIYLDLHQKQNIIALYHMPSHKLT</sequence>
<evidence type="ECO:0000313" key="1">
    <source>
        <dbReference type="EMBL" id="CAD8184103.1"/>
    </source>
</evidence>
<evidence type="ECO:0000313" key="2">
    <source>
        <dbReference type="Proteomes" id="UP000683925"/>
    </source>
</evidence>
<reference evidence="1" key="1">
    <citation type="submission" date="2021-01" db="EMBL/GenBank/DDBJ databases">
        <authorList>
            <consortium name="Genoscope - CEA"/>
            <person name="William W."/>
        </authorList>
    </citation>
    <scope>NUCLEOTIDE SEQUENCE</scope>
</reference>
<keyword evidence="2" id="KW-1185">Reference proteome</keyword>
<accession>A0A8S1W5F4</accession>
<dbReference type="AlphaFoldDB" id="A0A8S1W5F4"/>
<dbReference type="Proteomes" id="UP000683925">
    <property type="component" value="Unassembled WGS sequence"/>
</dbReference>